<feature type="region of interest" description="Disordered" evidence="1">
    <location>
        <begin position="1"/>
        <end position="132"/>
    </location>
</feature>
<evidence type="ECO:0000313" key="2">
    <source>
        <dbReference type="EMBL" id="CAH0375795.1"/>
    </source>
</evidence>
<keyword evidence="3" id="KW-1185">Reference proteome</keyword>
<dbReference type="Proteomes" id="UP000789595">
    <property type="component" value="Unassembled WGS sequence"/>
</dbReference>
<feature type="compositionally biased region" description="Low complexity" evidence="1">
    <location>
        <begin position="106"/>
        <end position="116"/>
    </location>
</feature>
<feature type="compositionally biased region" description="Low complexity" evidence="1">
    <location>
        <begin position="67"/>
        <end position="77"/>
    </location>
</feature>
<dbReference type="AlphaFoldDB" id="A0A8J2WQ03"/>
<feature type="compositionally biased region" description="Polar residues" evidence="1">
    <location>
        <begin position="18"/>
        <end position="30"/>
    </location>
</feature>
<protein>
    <submittedName>
        <fullName evidence="2">Uncharacterized protein</fullName>
    </submittedName>
</protein>
<gene>
    <name evidence="2" type="ORF">PECAL_5P03420</name>
</gene>
<reference evidence="2" key="1">
    <citation type="submission" date="2021-11" db="EMBL/GenBank/DDBJ databases">
        <authorList>
            <consortium name="Genoscope - CEA"/>
            <person name="William W."/>
        </authorList>
    </citation>
    <scope>NUCLEOTIDE SEQUENCE</scope>
</reference>
<organism evidence="2 3">
    <name type="scientific">Pelagomonas calceolata</name>
    <dbReference type="NCBI Taxonomy" id="35677"/>
    <lineage>
        <taxon>Eukaryota</taxon>
        <taxon>Sar</taxon>
        <taxon>Stramenopiles</taxon>
        <taxon>Ochrophyta</taxon>
        <taxon>Pelagophyceae</taxon>
        <taxon>Pelagomonadales</taxon>
        <taxon>Pelagomonadaceae</taxon>
        <taxon>Pelagomonas</taxon>
    </lineage>
</organism>
<evidence type="ECO:0000256" key="1">
    <source>
        <dbReference type="SAM" id="MobiDB-lite"/>
    </source>
</evidence>
<sequence>MTRRPLRETPGAARATPNHASNSTPTQRLTVPNRRTPARGAGRRAARGGRPQRRASPGRRRRPEVPRPSAAPGSAPAPRRRPTRPQRCGSRTRAAPARPFFPSGDPARPSRAQARPRSFRESGPLDCGRGRAAPAPVWRGAAATRAPVQAPVPVTGAAGRRSSLGGGLSVRRRRRAGARGRRCAEAGRRSSFSQSGRVTLWPLSESVGAAPHWRRGGRRPVAAGVWRLERVSWACAGRPRRTRAPQAS</sequence>
<feature type="compositionally biased region" description="Basic residues" evidence="1">
    <location>
        <begin position="170"/>
        <end position="180"/>
    </location>
</feature>
<evidence type="ECO:0000313" key="3">
    <source>
        <dbReference type="Proteomes" id="UP000789595"/>
    </source>
</evidence>
<feature type="region of interest" description="Disordered" evidence="1">
    <location>
        <begin position="155"/>
        <end position="180"/>
    </location>
</feature>
<accession>A0A8J2WQ03</accession>
<feature type="compositionally biased region" description="Basic residues" evidence="1">
    <location>
        <begin position="41"/>
        <end position="62"/>
    </location>
</feature>
<comment type="caution">
    <text evidence="2">The sequence shown here is derived from an EMBL/GenBank/DDBJ whole genome shotgun (WGS) entry which is preliminary data.</text>
</comment>
<name>A0A8J2WQ03_9STRA</name>
<proteinExistence type="predicted"/>
<dbReference type="EMBL" id="CAKKNE010000005">
    <property type="protein sequence ID" value="CAH0375795.1"/>
    <property type="molecule type" value="Genomic_DNA"/>
</dbReference>